<protein>
    <submittedName>
        <fullName evidence="5">Beta-N-acetylhexosaminidase</fullName>
    </submittedName>
</protein>
<dbReference type="Gene3D" id="1.20.120.670">
    <property type="entry name" value="N-acetyl-b-d-glucoasminidase"/>
    <property type="match status" value="1"/>
</dbReference>
<comment type="similarity">
    <text evidence="1">Belongs to the glycosyl hydrolase 20 family.</text>
</comment>
<accession>A0A374PDR9</accession>
<evidence type="ECO:0000313" key="5">
    <source>
        <dbReference type="EMBL" id="RGJ08185.1"/>
    </source>
</evidence>
<organism evidence="5 6">
    <name type="scientific">Hungatella hathewayi</name>
    <dbReference type="NCBI Taxonomy" id="154046"/>
    <lineage>
        <taxon>Bacteria</taxon>
        <taxon>Bacillati</taxon>
        <taxon>Bacillota</taxon>
        <taxon>Clostridia</taxon>
        <taxon>Lachnospirales</taxon>
        <taxon>Lachnospiraceae</taxon>
        <taxon>Hungatella</taxon>
    </lineage>
</organism>
<dbReference type="Pfam" id="PF18088">
    <property type="entry name" value="Glyco_H_20C_C"/>
    <property type="match status" value="1"/>
</dbReference>
<keyword evidence="2" id="KW-0378">Hydrolase</keyword>
<dbReference type="Gene3D" id="3.20.20.80">
    <property type="entry name" value="Glycosidases"/>
    <property type="match status" value="1"/>
</dbReference>
<dbReference type="InterPro" id="IPR015883">
    <property type="entry name" value="Glyco_hydro_20_cat"/>
</dbReference>
<gene>
    <name evidence="5" type="ORF">DXD79_01920</name>
</gene>
<dbReference type="PANTHER" id="PTHR21040">
    <property type="entry name" value="BCDNA.GH04120"/>
    <property type="match status" value="1"/>
</dbReference>
<evidence type="ECO:0000259" key="4">
    <source>
        <dbReference type="Pfam" id="PF18088"/>
    </source>
</evidence>
<dbReference type="SUPFAM" id="SSF51445">
    <property type="entry name" value="(Trans)glycosidases"/>
    <property type="match status" value="1"/>
</dbReference>
<sequence>MKFRLDQSAANVREGLELLLEERGHELGTEGESTAVREQPVICWEQEGEHEISVSLKHGVLTIRCREKVHFFRGFMKALEYLETHGADSELELQELELRESACFQSSGAMLDCSRNGVLKVGKIKEYIRRMASLGMNLMMLYTEETYEVPEYPYFGAFRGRYTREELKSCDDYAELFGIEIVPCIQTLAHLHTALRWKTMQGLTDTPDILLAGDDEVYRLIDAMISSVSSAFRSRRVHLGMDEAHELGLGNYLNKNGYQNRFEIMNSHLQRVLSICRKYGMEPMIWSDMYFRLKSPSGDYYDLPPETDFSDLPEIPEGVAMVYWDYYHDEKKHYENYIKLHKKLSDQTLFAGGAWIWNGVAPNYSWMAATLMPALEACRENGVSEVICTFWQDNGAETPMTAGNLSLTTFAEACFYGESGLQGEERRADGDYMEFLWGDGREAWWLLDRFDNVPGAGKNNRYADNPSKFLLYQDVMLGLFDEQIRDLGLTEHYQKLAEELAEYRSRHSGANVLFEYYEVLARLLEQKAELGIRIHDSYHSGDRDYLAEAEQNGIPACIRLTERLADLRQGIWMEECKVFGYEVLDIRLAGVKARLEYAGKRLAQYLSGETGCLPELEEKRLVYAPDQRDGSHALCSCNFWQNIVSAGNISGI</sequence>
<comment type="caution">
    <text evidence="5">The sequence shown here is derived from an EMBL/GenBank/DDBJ whole genome shotgun (WGS) entry which is preliminary data.</text>
</comment>
<reference evidence="5 6" key="1">
    <citation type="submission" date="2018-08" db="EMBL/GenBank/DDBJ databases">
        <title>A genome reference for cultivated species of the human gut microbiota.</title>
        <authorList>
            <person name="Zou Y."/>
            <person name="Xue W."/>
            <person name="Luo G."/>
        </authorList>
    </citation>
    <scope>NUCLEOTIDE SEQUENCE [LARGE SCALE GENOMIC DNA]</scope>
    <source>
        <strain evidence="5 6">TM09-12</strain>
    </source>
</reference>
<dbReference type="GO" id="GO:0004563">
    <property type="term" value="F:beta-N-acetylhexosaminidase activity"/>
    <property type="evidence" value="ECO:0007669"/>
    <property type="project" value="UniProtKB-ARBA"/>
</dbReference>
<feature type="domain" description="Glycoside hydrolase family 20 catalytic" evidence="3">
    <location>
        <begin position="108"/>
        <end position="293"/>
    </location>
</feature>
<dbReference type="InterPro" id="IPR041063">
    <property type="entry name" value="Glyco_H_20C_C"/>
</dbReference>
<dbReference type="GO" id="GO:0005975">
    <property type="term" value="P:carbohydrate metabolic process"/>
    <property type="evidence" value="ECO:0007669"/>
    <property type="project" value="InterPro"/>
</dbReference>
<proteinExistence type="inferred from homology"/>
<dbReference type="InterPro" id="IPR038901">
    <property type="entry name" value="HEXDC-like"/>
</dbReference>
<name>A0A374PDR9_9FIRM</name>
<dbReference type="Proteomes" id="UP000263014">
    <property type="component" value="Unassembled WGS sequence"/>
</dbReference>
<dbReference type="EMBL" id="QSON01000001">
    <property type="protein sequence ID" value="RGJ08185.1"/>
    <property type="molecule type" value="Genomic_DNA"/>
</dbReference>
<dbReference type="CDD" id="cd06565">
    <property type="entry name" value="GH20_GcnA-like"/>
    <property type="match status" value="1"/>
</dbReference>
<evidence type="ECO:0000259" key="3">
    <source>
        <dbReference type="Pfam" id="PF00728"/>
    </source>
</evidence>
<dbReference type="PANTHER" id="PTHR21040:SF8">
    <property type="entry name" value="BCDNA.GH04120"/>
    <property type="match status" value="1"/>
</dbReference>
<dbReference type="InterPro" id="IPR017853">
    <property type="entry name" value="GH"/>
</dbReference>
<feature type="domain" description="Glycoside Hydrolase 20C C-terminal" evidence="4">
    <location>
        <begin position="443"/>
        <end position="630"/>
    </location>
</feature>
<evidence type="ECO:0000256" key="2">
    <source>
        <dbReference type="ARBA" id="ARBA00022801"/>
    </source>
</evidence>
<evidence type="ECO:0000313" key="6">
    <source>
        <dbReference type="Proteomes" id="UP000263014"/>
    </source>
</evidence>
<evidence type="ECO:0000256" key="1">
    <source>
        <dbReference type="ARBA" id="ARBA00006285"/>
    </source>
</evidence>
<dbReference type="AlphaFoldDB" id="A0A374PDR9"/>
<dbReference type="RefSeq" id="WP_117630288.1">
    <property type="nucleotide sequence ID" value="NZ_QSON01000001.1"/>
</dbReference>
<dbReference type="Pfam" id="PF00728">
    <property type="entry name" value="Glyco_hydro_20"/>
    <property type="match status" value="1"/>
</dbReference>